<dbReference type="PIRSF" id="PIRSF018637">
    <property type="entry name" value="TrmK"/>
    <property type="match status" value="1"/>
</dbReference>
<dbReference type="Gene3D" id="3.40.50.150">
    <property type="entry name" value="Vaccinia Virus protein VP39"/>
    <property type="match status" value="1"/>
</dbReference>
<proteinExistence type="predicted"/>
<keyword evidence="2" id="KW-1185">Reference proteome</keyword>
<sequence length="232" mass="26551">MIMTDINISERLKRISQYIPPKNKFADIGSDHAYLPCYVCLEDLSASAIAGEINQGPFQKALEQVNRYDLQNRIEVRQGDGLSVIYPKEVQSVVIAGMGGTLITSILEQGHENLRGVKRIITQPNINAKSIRQWFNEHNYDIVSEEVLEEDGYFYEIVVGDYSDSDLTTLSEKELYLGPINLRNKGDAFIQKWSSVLDKKIHIVKQMKEATQPDKVKITEFEQQINWIKEEL</sequence>
<dbReference type="PANTHER" id="PTHR38451:SF1">
    <property type="entry name" value="TRNA (ADENINE(22)-N(1))-METHYLTRANSFERASE"/>
    <property type="match status" value="1"/>
</dbReference>
<dbReference type="InterPro" id="IPR029063">
    <property type="entry name" value="SAM-dependent_MTases_sf"/>
</dbReference>
<dbReference type="InterPro" id="IPR006901">
    <property type="entry name" value="TrmK"/>
</dbReference>
<dbReference type="Gene3D" id="1.10.287.1890">
    <property type="match status" value="1"/>
</dbReference>
<evidence type="ECO:0000313" key="1">
    <source>
        <dbReference type="EMBL" id="MRG86617.1"/>
    </source>
</evidence>
<dbReference type="Proteomes" id="UP000480185">
    <property type="component" value="Unassembled WGS sequence"/>
</dbReference>
<comment type="caution">
    <text evidence="1">The sequence shown here is derived from an EMBL/GenBank/DDBJ whole genome shotgun (WGS) entry which is preliminary data.</text>
</comment>
<evidence type="ECO:0000313" key="2">
    <source>
        <dbReference type="Proteomes" id="UP000480185"/>
    </source>
</evidence>
<keyword evidence="1" id="KW-0489">Methyltransferase</keyword>
<gene>
    <name evidence="1" type="ORF">GH754_09795</name>
</gene>
<dbReference type="GO" id="GO:0032259">
    <property type="term" value="P:methylation"/>
    <property type="evidence" value="ECO:0007669"/>
    <property type="project" value="UniProtKB-KW"/>
</dbReference>
<protein>
    <submittedName>
        <fullName evidence="1">tRNA (Adenine(22)-N(1))-methyltransferase TrmK</fullName>
    </submittedName>
</protein>
<organism evidence="1 2">
    <name type="scientific">Salinibacillus xinjiangensis</name>
    <dbReference type="NCBI Taxonomy" id="1229268"/>
    <lineage>
        <taxon>Bacteria</taxon>
        <taxon>Bacillati</taxon>
        <taxon>Bacillota</taxon>
        <taxon>Bacilli</taxon>
        <taxon>Bacillales</taxon>
        <taxon>Bacillaceae</taxon>
        <taxon>Salinibacillus</taxon>
    </lineage>
</organism>
<dbReference type="PANTHER" id="PTHR38451">
    <property type="entry name" value="TRNA (ADENINE(22)-N(1))-METHYLTRANSFERASE"/>
    <property type="match status" value="1"/>
</dbReference>
<dbReference type="EMBL" id="WJNH01000005">
    <property type="protein sequence ID" value="MRG86617.1"/>
    <property type="molecule type" value="Genomic_DNA"/>
</dbReference>
<dbReference type="Pfam" id="PF04816">
    <property type="entry name" value="TrmK"/>
    <property type="match status" value="1"/>
</dbReference>
<accession>A0A6G1X6P6</accession>
<dbReference type="SUPFAM" id="SSF53335">
    <property type="entry name" value="S-adenosyl-L-methionine-dependent methyltransferases"/>
    <property type="match status" value="1"/>
</dbReference>
<name>A0A6G1X6P6_9BACI</name>
<dbReference type="GO" id="GO:0160105">
    <property type="term" value="F:tRNA (adenine(22)-N1)-methyltransferase activity"/>
    <property type="evidence" value="ECO:0007669"/>
    <property type="project" value="InterPro"/>
</dbReference>
<reference evidence="1 2" key="1">
    <citation type="submission" date="2019-11" db="EMBL/GenBank/DDBJ databases">
        <authorList>
            <person name="Li J."/>
        </authorList>
    </citation>
    <scope>NUCLEOTIDE SEQUENCE [LARGE SCALE GENOMIC DNA]</scope>
    <source>
        <strain evidence="1 2">J4</strain>
    </source>
</reference>
<keyword evidence="1" id="KW-0808">Transferase</keyword>
<dbReference type="AlphaFoldDB" id="A0A6G1X6P6"/>
<dbReference type="OrthoDB" id="5881184at2"/>